<keyword evidence="5" id="KW-0560">Oxidoreductase</keyword>
<dbReference type="SUPFAM" id="SSF47203">
    <property type="entry name" value="Acyl-CoA dehydrogenase C-terminal domain-like"/>
    <property type="match status" value="1"/>
</dbReference>
<protein>
    <submittedName>
        <fullName evidence="8">Acyl-CoA dehydrogenase family protein</fullName>
    </submittedName>
</protein>
<feature type="domain" description="Acyl-CoA dehydrogenase/oxidase N-terminal" evidence="7">
    <location>
        <begin position="49"/>
        <end position="112"/>
    </location>
</feature>
<organism evidence="8 9">
    <name type="scientific">Frankia nepalensis</name>
    <dbReference type="NCBI Taxonomy" id="1836974"/>
    <lineage>
        <taxon>Bacteria</taxon>
        <taxon>Bacillati</taxon>
        <taxon>Actinomycetota</taxon>
        <taxon>Actinomycetes</taxon>
        <taxon>Frankiales</taxon>
        <taxon>Frankiaceae</taxon>
        <taxon>Frankia</taxon>
    </lineage>
</organism>
<evidence type="ECO:0000313" key="8">
    <source>
        <dbReference type="EMBL" id="MBL7633352.1"/>
    </source>
</evidence>
<keyword evidence="9" id="KW-1185">Reference proteome</keyword>
<dbReference type="EMBL" id="JAEACQ010000380">
    <property type="protein sequence ID" value="MBL7633352.1"/>
    <property type="molecule type" value="Genomic_DNA"/>
</dbReference>
<dbReference type="GO" id="GO:0050660">
    <property type="term" value="F:flavin adenine dinucleotide binding"/>
    <property type="evidence" value="ECO:0007669"/>
    <property type="project" value="InterPro"/>
</dbReference>
<evidence type="ECO:0000256" key="1">
    <source>
        <dbReference type="ARBA" id="ARBA00001974"/>
    </source>
</evidence>
<dbReference type="GO" id="GO:0003995">
    <property type="term" value="F:acyl-CoA dehydrogenase activity"/>
    <property type="evidence" value="ECO:0007669"/>
    <property type="project" value="TreeGrafter"/>
</dbReference>
<evidence type="ECO:0000259" key="6">
    <source>
        <dbReference type="Pfam" id="PF00441"/>
    </source>
</evidence>
<evidence type="ECO:0000313" key="9">
    <source>
        <dbReference type="Proteomes" id="UP000604475"/>
    </source>
</evidence>
<comment type="caution">
    <text evidence="8">The sequence shown here is derived from an EMBL/GenBank/DDBJ whole genome shotgun (WGS) entry which is preliminary data.</text>
</comment>
<evidence type="ECO:0000256" key="2">
    <source>
        <dbReference type="ARBA" id="ARBA00009347"/>
    </source>
</evidence>
<dbReference type="InterPro" id="IPR009100">
    <property type="entry name" value="AcylCoA_DH/oxidase_NM_dom_sf"/>
</dbReference>
<comment type="cofactor">
    <cofactor evidence="1">
        <name>FAD</name>
        <dbReference type="ChEBI" id="CHEBI:57692"/>
    </cofactor>
</comment>
<dbReference type="InterPro" id="IPR037069">
    <property type="entry name" value="AcylCoA_DH/ox_N_sf"/>
</dbReference>
<dbReference type="RefSeq" id="WP_203002164.1">
    <property type="nucleotide sequence ID" value="NZ_JADWYU010000251.1"/>
</dbReference>
<dbReference type="Pfam" id="PF02771">
    <property type="entry name" value="Acyl-CoA_dh_N"/>
    <property type="match status" value="1"/>
</dbReference>
<name>A0A937RNK7_9ACTN</name>
<feature type="domain" description="Acyl-CoA dehydrogenase/oxidase C-terminal" evidence="6">
    <location>
        <begin position="207"/>
        <end position="364"/>
    </location>
</feature>
<dbReference type="InterPro" id="IPR013786">
    <property type="entry name" value="AcylCoA_DH/ox_N"/>
</dbReference>
<dbReference type="Gene3D" id="1.10.540.10">
    <property type="entry name" value="Acyl-CoA dehydrogenase/oxidase, N-terminal domain"/>
    <property type="match status" value="1"/>
</dbReference>
<dbReference type="Pfam" id="PF00441">
    <property type="entry name" value="Acyl-CoA_dh_1"/>
    <property type="match status" value="1"/>
</dbReference>
<evidence type="ECO:0000256" key="4">
    <source>
        <dbReference type="ARBA" id="ARBA00022827"/>
    </source>
</evidence>
<accession>A0A937RNK7</accession>
<reference evidence="8" key="1">
    <citation type="submission" date="2020-12" db="EMBL/GenBank/DDBJ databases">
        <title>Genomic characterization of non-nitrogen-fixing Frankia strains.</title>
        <authorList>
            <person name="Carlos-Shanley C."/>
            <person name="Guerra T."/>
            <person name="Hahn D."/>
        </authorList>
    </citation>
    <scope>NUCLEOTIDE SEQUENCE</scope>
    <source>
        <strain evidence="8">CN6</strain>
    </source>
</reference>
<dbReference type="InterPro" id="IPR009075">
    <property type="entry name" value="AcylCo_DH/oxidase_C"/>
</dbReference>
<keyword evidence="3" id="KW-0285">Flavoprotein</keyword>
<evidence type="ECO:0000259" key="7">
    <source>
        <dbReference type="Pfam" id="PF02771"/>
    </source>
</evidence>
<dbReference type="Gene3D" id="1.20.140.10">
    <property type="entry name" value="Butyryl-CoA Dehydrogenase, subunit A, domain 3"/>
    <property type="match status" value="1"/>
</dbReference>
<comment type="similarity">
    <text evidence="2">Belongs to the acyl-CoA dehydrogenase family.</text>
</comment>
<gene>
    <name evidence="8" type="ORF">I7412_40615</name>
</gene>
<proteinExistence type="inferred from homology"/>
<dbReference type="InterPro" id="IPR036250">
    <property type="entry name" value="AcylCo_DH-like_C"/>
</dbReference>
<dbReference type="SUPFAM" id="SSF56645">
    <property type="entry name" value="Acyl-CoA dehydrogenase NM domain-like"/>
    <property type="match status" value="1"/>
</dbReference>
<dbReference type="Proteomes" id="UP000604475">
    <property type="component" value="Unassembled WGS sequence"/>
</dbReference>
<evidence type="ECO:0000256" key="3">
    <source>
        <dbReference type="ARBA" id="ARBA00022630"/>
    </source>
</evidence>
<evidence type="ECO:0000256" key="5">
    <source>
        <dbReference type="ARBA" id="ARBA00023002"/>
    </source>
</evidence>
<dbReference type="AlphaFoldDB" id="A0A937RNK7"/>
<keyword evidence="4" id="KW-0274">FAD</keyword>
<dbReference type="PANTHER" id="PTHR43884">
    <property type="entry name" value="ACYL-COA DEHYDROGENASE"/>
    <property type="match status" value="1"/>
</dbReference>
<dbReference type="PANTHER" id="PTHR43884:SF20">
    <property type="entry name" value="ACYL-COA DEHYDROGENASE FADE28"/>
    <property type="match status" value="1"/>
</dbReference>
<sequence>MDFELDAEALALLEAAGAMLDAEATPALIRAAWPASRGDAPATAGLEQVRKVWATLADLGAVGALVAEDAGGLGLDLGQVVPLLERVGYVGLPVPAVETIVHAAPLLAAAGHPALPDVLAGRALVAVGTVTAGGDTLIPYGRHADLVVLPGLGLRAFGAGELALEPVATVDGARALARLAAPPAPGTGTLLTADPAETEAAWWRAAVGTGAVLVGLAARMLALTVEYTRNRAQFGVPVGSFQAVKHALAGAHLAVEFARPAVLAAGWRAAHSPEAAETGTTTEAGTATATDTARDAAVGDARDAASVAKVLAGDAARLAARASIQCHGAIGYTTEYDLHLFAKPAWALIAAFGDPHWHRARLAASLGLPDPVDA</sequence>